<dbReference type="AlphaFoldDB" id="A0A1Y5FI72"/>
<dbReference type="PANTHER" id="PTHR30188:SF4">
    <property type="entry name" value="PROTEIN TRIGALACTOSYLDIACYLGLYCEROL 1, CHLOROPLASTIC"/>
    <property type="match status" value="1"/>
</dbReference>
<dbReference type="Pfam" id="PF02405">
    <property type="entry name" value="MlaE"/>
    <property type="match status" value="1"/>
</dbReference>
<feature type="transmembrane region" description="Helical" evidence="1">
    <location>
        <begin position="166"/>
        <end position="189"/>
    </location>
</feature>
<name>A0A1Y5FI72_9BACT</name>
<accession>A0A1Y5FI72</accession>
<comment type="caution">
    <text evidence="2">The sequence shown here is derived from an EMBL/GenBank/DDBJ whole genome shotgun (WGS) entry which is preliminary data.</text>
</comment>
<reference evidence="3" key="1">
    <citation type="journal article" date="2017" name="Proc. Natl. Acad. Sci. U.S.A.">
        <title>Simulation of Deepwater Horizon oil plume reveals substrate specialization within a complex community of hydrocarbon-degraders.</title>
        <authorList>
            <person name="Hu P."/>
            <person name="Dubinsky E.A."/>
            <person name="Probst A.J."/>
            <person name="Wang J."/>
            <person name="Sieber C.M.K."/>
            <person name="Tom L.M."/>
            <person name="Gardinali P."/>
            <person name="Banfield J.F."/>
            <person name="Atlas R.M."/>
            <person name="Andersen G.L."/>
        </authorList>
    </citation>
    <scope>NUCLEOTIDE SEQUENCE [LARGE SCALE GENOMIC DNA]</scope>
</reference>
<feature type="transmembrane region" description="Helical" evidence="1">
    <location>
        <begin position="210"/>
        <end position="232"/>
    </location>
</feature>
<protein>
    <recommendedName>
        <fullName evidence="4">ABC transporter permease</fullName>
    </recommendedName>
</protein>
<gene>
    <name evidence="2" type="ORF">A9Q84_00575</name>
</gene>
<sequence>MNSTKTGAYKEFIQMMLLQVYFTYVQALPLIIVSAFSVGLACAFQANLGLALLGQLENLGQILNTIIFREITPLIVTILIVIRSVTAITSEIAMMKVNREIEALEIMGISIENFLIRPRIVAGSISFFCMAITFFAFCTLGFWLWLNNASGVHLSSLLHYFFITIRPTHVIFFTIKTLLIGAFIVYRACHHGMSLSKASFEVPIVTNKSVVECLILGVSLQVAVTSISYLLFDVGI</sequence>
<dbReference type="InterPro" id="IPR030802">
    <property type="entry name" value="Permease_MalE"/>
</dbReference>
<evidence type="ECO:0000313" key="3">
    <source>
        <dbReference type="Proteomes" id="UP000196531"/>
    </source>
</evidence>
<proteinExistence type="predicted"/>
<dbReference type="EMBL" id="MAAO01000002">
    <property type="protein sequence ID" value="OUR99547.1"/>
    <property type="molecule type" value="Genomic_DNA"/>
</dbReference>
<dbReference type="Proteomes" id="UP000196531">
    <property type="component" value="Unassembled WGS sequence"/>
</dbReference>
<organism evidence="2 3">
    <name type="scientific">Halobacteriovorax marinus</name>
    <dbReference type="NCBI Taxonomy" id="97084"/>
    <lineage>
        <taxon>Bacteria</taxon>
        <taxon>Pseudomonadati</taxon>
        <taxon>Bdellovibrionota</taxon>
        <taxon>Bacteriovoracia</taxon>
        <taxon>Bacteriovoracales</taxon>
        <taxon>Halobacteriovoraceae</taxon>
        <taxon>Halobacteriovorax</taxon>
    </lineage>
</organism>
<evidence type="ECO:0000256" key="1">
    <source>
        <dbReference type="SAM" id="Phobius"/>
    </source>
</evidence>
<dbReference type="PANTHER" id="PTHR30188">
    <property type="entry name" value="ABC TRANSPORTER PERMEASE PROTEIN-RELATED"/>
    <property type="match status" value="1"/>
</dbReference>
<evidence type="ECO:0000313" key="2">
    <source>
        <dbReference type="EMBL" id="OUR99547.1"/>
    </source>
</evidence>
<feature type="transmembrane region" description="Helical" evidence="1">
    <location>
        <begin position="120"/>
        <end position="146"/>
    </location>
</feature>
<keyword evidence="1" id="KW-1133">Transmembrane helix</keyword>
<keyword evidence="1" id="KW-0472">Membrane</keyword>
<keyword evidence="1" id="KW-0812">Transmembrane</keyword>
<dbReference type="GO" id="GO:0005548">
    <property type="term" value="F:phospholipid transporter activity"/>
    <property type="evidence" value="ECO:0007669"/>
    <property type="project" value="TreeGrafter"/>
</dbReference>
<feature type="transmembrane region" description="Helical" evidence="1">
    <location>
        <begin position="21"/>
        <end position="46"/>
    </location>
</feature>
<evidence type="ECO:0008006" key="4">
    <source>
        <dbReference type="Google" id="ProtNLM"/>
    </source>
</evidence>
<dbReference type="GO" id="GO:0043190">
    <property type="term" value="C:ATP-binding cassette (ABC) transporter complex"/>
    <property type="evidence" value="ECO:0007669"/>
    <property type="project" value="InterPro"/>
</dbReference>
<feature type="transmembrane region" description="Helical" evidence="1">
    <location>
        <begin position="66"/>
        <end position="86"/>
    </location>
</feature>